<evidence type="ECO:0000259" key="3">
    <source>
        <dbReference type="Pfam" id="PF02894"/>
    </source>
</evidence>
<dbReference type="Pfam" id="PF02894">
    <property type="entry name" value="GFO_IDH_MocA_C"/>
    <property type="match status" value="1"/>
</dbReference>
<protein>
    <submittedName>
        <fullName evidence="4">Oxidoreductase</fullName>
    </submittedName>
</protein>
<reference evidence="4" key="1">
    <citation type="submission" date="2021-03" db="EMBL/GenBank/DDBJ databases">
        <title>Antimicrobial resistance genes in bacteria isolated from Japanese honey, and their potential for conferring macrolide and lincosamide resistance in the American foulbrood pathogen Paenibacillus larvae.</title>
        <authorList>
            <person name="Okamoto M."/>
            <person name="Kumagai M."/>
            <person name="Kanamori H."/>
            <person name="Takamatsu D."/>
        </authorList>
    </citation>
    <scope>NUCLEOTIDE SEQUENCE</scope>
    <source>
        <strain evidence="4">J40TS1</strain>
    </source>
</reference>
<dbReference type="InterPro" id="IPR004104">
    <property type="entry name" value="Gfo/Idh/MocA-like_OxRdtase_C"/>
</dbReference>
<dbReference type="Pfam" id="PF01408">
    <property type="entry name" value="GFO_IDH_MocA"/>
    <property type="match status" value="1"/>
</dbReference>
<proteinExistence type="inferred from homology"/>
<feature type="domain" description="Gfo/Idh/MocA-like oxidoreductase C-terminal" evidence="3">
    <location>
        <begin position="138"/>
        <end position="336"/>
    </location>
</feature>
<evidence type="ECO:0000313" key="4">
    <source>
        <dbReference type="EMBL" id="GIP18820.1"/>
    </source>
</evidence>
<dbReference type="Proteomes" id="UP000683139">
    <property type="component" value="Unassembled WGS sequence"/>
</dbReference>
<dbReference type="SUPFAM" id="SSF55347">
    <property type="entry name" value="Glyceraldehyde-3-phosphate dehydrogenase-like, C-terminal domain"/>
    <property type="match status" value="1"/>
</dbReference>
<organism evidence="4 5">
    <name type="scientific">Paenibacillus montaniterrae</name>
    <dbReference type="NCBI Taxonomy" id="429341"/>
    <lineage>
        <taxon>Bacteria</taxon>
        <taxon>Bacillati</taxon>
        <taxon>Bacillota</taxon>
        <taxon>Bacilli</taxon>
        <taxon>Bacillales</taxon>
        <taxon>Paenibacillaceae</taxon>
        <taxon>Paenibacillus</taxon>
    </lineage>
</organism>
<feature type="domain" description="Gfo/Idh/MocA-like oxidoreductase N-terminal" evidence="2">
    <location>
        <begin position="4"/>
        <end position="121"/>
    </location>
</feature>
<dbReference type="GO" id="GO:0000166">
    <property type="term" value="F:nucleotide binding"/>
    <property type="evidence" value="ECO:0007669"/>
    <property type="project" value="InterPro"/>
</dbReference>
<dbReference type="RefSeq" id="WP_213519469.1">
    <property type="nucleotide sequence ID" value="NZ_BOSE01000010.1"/>
</dbReference>
<evidence type="ECO:0000313" key="5">
    <source>
        <dbReference type="Proteomes" id="UP000683139"/>
    </source>
</evidence>
<dbReference type="InterPro" id="IPR051450">
    <property type="entry name" value="Gfo/Idh/MocA_Oxidoreductases"/>
</dbReference>
<dbReference type="SUPFAM" id="SSF51735">
    <property type="entry name" value="NAD(P)-binding Rossmann-fold domains"/>
    <property type="match status" value="1"/>
</dbReference>
<evidence type="ECO:0000256" key="1">
    <source>
        <dbReference type="ARBA" id="ARBA00010928"/>
    </source>
</evidence>
<sequence length="342" mass="37696">MKLRAVLAGCGSMGNRWLEYALDREDVEMVALVDIFAANAQAMNERHGLQLPVYSSVAEAIEGTGAELLLDTSIPDAHASNAIAAMQRGANVMMEKPMAVAMEDALRLIEVSEQTGRFCAVMQNRRYTKEIRSLKQDLDAGIIGKPGFVAANFFLGPRFGGFRELMEHPLILDMAIHTFDAARYLIGADPVSVYCHEFNPEGSWYEGNASVICIFEFSNGAVFSYNGSWSALGHATSWEGEWRIHGSRGSALWDGNHPALYQVKQLEADASADALSTSEGVIHWQGQERREACLNEMFAALQSGKRSETDIRDNIYSVSMMLGAIESAKRQTKIMLSELLNE</sequence>
<dbReference type="PANTHER" id="PTHR43377">
    <property type="entry name" value="BILIVERDIN REDUCTASE A"/>
    <property type="match status" value="1"/>
</dbReference>
<dbReference type="Gene3D" id="3.30.360.10">
    <property type="entry name" value="Dihydrodipicolinate Reductase, domain 2"/>
    <property type="match status" value="1"/>
</dbReference>
<dbReference type="EMBL" id="BOSE01000010">
    <property type="protein sequence ID" value="GIP18820.1"/>
    <property type="molecule type" value="Genomic_DNA"/>
</dbReference>
<dbReference type="InterPro" id="IPR000683">
    <property type="entry name" value="Gfo/Idh/MocA-like_OxRdtase_N"/>
</dbReference>
<gene>
    <name evidence="4" type="ORF">J40TS1_44620</name>
</gene>
<dbReference type="Gene3D" id="3.40.50.720">
    <property type="entry name" value="NAD(P)-binding Rossmann-like Domain"/>
    <property type="match status" value="1"/>
</dbReference>
<keyword evidence="5" id="KW-1185">Reference proteome</keyword>
<dbReference type="PANTHER" id="PTHR43377:SF1">
    <property type="entry name" value="BILIVERDIN REDUCTASE A"/>
    <property type="match status" value="1"/>
</dbReference>
<dbReference type="AlphaFoldDB" id="A0A919YSU0"/>
<accession>A0A919YSU0</accession>
<dbReference type="InterPro" id="IPR036291">
    <property type="entry name" value="NAD(P)-bd_dom_sf"/>
</dbReference>
<name>A0A919YSU0_9BACL</name>
<comment type="caution">
    <text evidence="4">The sequence shown here is derived from an EMBL/GenBank/DDBJ whole genome shotgun (WGS) entry which is preliminary data.</text>
</comment>
<evidence type="ECO:0000259" key="2">
    <source>
        <dbReference type="Pfam" id="PF01408"/>
    </source>
</evidence>
<comment type="similarity">
    <text evidence="1">Belongs to the Gfo/Idh/MocA family.</text>
</comment>